<feature type="transmembrane region" description="Helical" evidence="1">
    <location>
        <begin position="67"/>
        <end position="90"/>
    </location>
</feature>
<dbReference type="AlphaFoldDB" id="T1KSJ9"/>
<sequence>MDEYRHPVISSLLLPSLISLPVLICIIDIFHATAKGSLFLTWFIYLINIVSAIVTAFLMATMKLDMFIVLCCASAHDFLSIFCGAGNISADALPYFMKPLTWVFSNKHNNEAMIDVMVHGNGLDPFSPVRFSVKRTASCDRGS</sequence>
<accession>T1KSJ9</accession>
<organism evidence="2 3">
    <name type="scientific">Tetranychus urticae</name>
    <name type="common">Two-spotted spider mite</name>
    <dbReference type="NCBI Taxonomy" id="32264"/>
    <lineage>
        <taxon>Eukaryota</taxon>
        <taxon>Metazoa</taxon>
        <taxon>Ecdysozoa</taxon>
        <taxon>Arthropoda</taxon>
        <taxon>Chelicerata</taxon>
        <taxon>Arachnida</taxon>
        <taxon>Acari</taxon>
        <taxon>Acariformes</taxon>
        <taxon>Trombidiformes</taxon>
        <taxon>Prostigmata</taxon>
        <taxon>Eleutherengona</taxon>
        <taxon>Raphignathae</taxon>
        <taxon>Tetranychoidea</taxon>
        <taxon>Tetranychidae</taxon>
        <taxon>Tetranychus</taxon>
    </lineage>
</organism>
<name>T1KSJ9_TETUR</name>
<proteinExistence type="predicted"/>
<reference evidence="3" key="1">
    <citation type="submission" date="2011-08" db="EMBL/GenBank/DDBJ databases">
        <authorList>
            <person name="Rombauts S."/>
        </authorList>
    </citation>
    <scope>NUCLEOTIDE SEQUENCE</scope>
    <source>
        <strain evidence="3">London</strain>
    </source>
</reference>
<feature type="transmembrane region" description="Helical" evidence="1">
    <location>
        <begin position="39"/>
        <end position="60"/>
    </location>
</feature>
<evidence type="ECO:0000313" key="3">
    <source>
        <dbReference type="Proteomes" id="UP000015104"/>
    </source>
</evidence>
<protein>
    <submittedName>
        <fullName evidence="2">Uncharacterized protein</fullName>
    </submittedName>
</protein>
<evidence type="ECO:0000313" key="2">
    <source>
        <dbReference type="EnsemblMetazoa" id="tetur19g03431.1"/>
    </source>
</evidence>
<keyword evidence="3" id="KW-1185">Reference proteome</keyword>
<keyword evidence="1" id="KW-1133">Transmembrane helix</keyword>
<reference evidence="2" key="2">
    <citation type="submission" date="2015-06" db="UniProtKB">
        <authorList>
            <consortium name="EnsemblMetazoa"/>
        </authorList>
    </citation>
    <scope>IDENTIFICATION</scope>
</reference>
<dbReference type="HOGENOM" id="CLU_1808686_0_0_1"/>
<keyword evidence="1" id="KW-0812">Transmembrane</keyword>
<dbReference type="EnsemblMetazoa" id="tetur19g03431.1">
    <property type="protein sequence ID" value="tetur19g03431.1"/>
    <property type="gene ID" value="tetur19g03431"/>
</dbReference>
<keyword evidence="1" id="KW-0472">Membrane</keyword>
<evidence type="ECO:0000256" key="1">
    <source>
        <dbReference type="SAM" id="Phobius"/>
    </source>
</evidence>
<dbReference type="Proteomes" id="UP000015104">
    <property type="component" value="Unassembled WGS sequence"/>
</dbReference>
<dbReference type="EMBL" id="CAEY01000422">
    <property type="status" value="NOT_ANNOTATED_CDS"/>
    <property type="molecule type" value="Genomic_DNA"/>
</dbReference>
<feature type="transmembrane region" description="Helical" evidence="1">
    <location>
        <begin position="12"/>
        <end position="33"/>
    </location>
</feature>